<dbReference type="Pfam" id="PF00175">
    <property type="entry name" value="NAD_binding_1"/>
    <property type="match status" value="1"/>
</dbReference>
<dbReference type="InterPro" id="IPR036119">
    <property type="entry name" value="NOS_N_sf"/>
</dbReference>
<keyword evidence="6" id="KW-0349">Heme</keyword>
<dbReference type="Gene3D" id="1.20.990.10">
    <property type="entry name" value="NADPH-cytochrome p450 Reductase, Chain A, domain 3"/>
    <property type="match status" value="1"/>
</dbReference>
<dbReference type="Gene3D" id="3.90.440.10">
    <property type="entry name" value="Nitric Oxide Synthase,Heme Domain,Chain A domain 2"/>
    <property type="match status" value="1"/>
</dbReference>
<keyword evidence="11" id="KW-0521">NADP</keyword>
<dbReference type="PROSITE" id="PS51384">
    <property type="entry name" value="FAD_FR"/>
    <property type="match status" value="1"/>
</dbReference>
<dbReference type="Pfam" id="PF00667">
    <property type="entry name" value="FAD_binding_1"/>
    <property type="match status" value="1"/>
</dbReference>
<keyword evidence="9" id="KW-0479">Metal-binding</keyword>
<dbReference type="InterPro" id="IPR017927">
    <property type="entry name" value="FAD-bd_FR_type"/>
</dbReference>
<dbReference type="FunFam" id="3.40.50.360:FF:000033">
    <property type="entry name" value="Nitric oxide synthase"/>
    <property type="match status" value="1"/>
</dbReference>
<dbReference type="FunFam" id="3.40.50.80:FF:000003">
    <property type="entry name" value="Nitric oxide synthase"/>
    <property type="match status" value="1"/>
</dbReference>
<protein>
    <recommendedName>
        <fullName evidence="5">nitric-oxide synthase (NADPH)</fullName>
        <ecNumber evidence="5">1.14.13.39</ecNumber>
    </recommendedName>
</protein>
<gene>
    <name evidence="17" type="ORF">V9T40_010091</name>
</gene>
<dbReference type="InterPro" id="IPR050607">
    <property type="entry name" value="NOS"/>
</dbReference>
<dbReference type="Proteomes" id="UP001367676">
    <property type="component" value="Unassembled WGS sequence"/>
</dbReference>
<dbReference type="PRINTS" id="PR00369">
    <property type="entry name" value="FLAVODOXIN"/>
</dbReference>
<evidence type="ECO:0000256" key="5">
    <source>
        <dbReference type="ARBA" id="ARBA00012989"/>
    </source>
</evidence>
<comment type="cofactor">
    <cofactor evidence="2">
        <name>heme b</name>
        <dbReference type="ChEBI" id="CHEBI:60344"/>
    </cofactor>
</comment>
<comment type="caution">
    <text evidence="17">The sequence shown here is derived from an EMBL/GenBank/DDBJ whole genome shotgun (WGS) entry which is preliminary data.</text>
</comment>
<dbReference type="GO" id="GO:0046872">
    <property type="term" value="F:metal ion binding"/>
    <property type="evidence" value="ECO:0007669"/>
    <property type="project" value="UniProtKB-KW"/>
</dbReference>
<evidence type="ECO:0000256" key="6">
    <source>
        <dbReference type="ARBA" id="ARBA00022617"/>
    </source>
</evidence>
<keyword evidence="13" id="KW-0560">Oxidoreductase</keyword>
<evidence type="ECO:0000256" key="8">
    <source>
        <dbReference type="ARBA" id="ARBA00022643"/>
    </source>
</evidence>
<dbReference type="SUPFAM" id="SSF52218">
    <property type="entry name" value="Flavoproteins"/>
    <property type="match status" value="1"/>
</dbReference>
<evidence type="ECO:0000256" key="7">
    <source>
        <dbReference type="ARBA" id="ARBA00022630"/>
    </source>
</evidence>
<evidence type="ECO:0000256" key="1">
    <source>
        <dbReference type="ARBA" id="ARBA00001917"/>
    </source>
</evidence>
<evidence type="ECO:0000313" key="18">
    <source>
        <dbReference type="Proteomes" id="UP001367676"/>
    </source>
</evidence>
<dbReference type="Gene3D" id="3.90.1230.10">
    <property type="entry name" value="Nitric Oxide Synthase, Chain A, domain 3"/>
    <property type="match status" value="1"/>
</dbReference>
<name>A0AAN9TP17_9HEMI</name>
<keyword evidence="18" id="KW-1185">Reference proteome</keyword>
<dbReference type="GO" id="GO:0005516">
    <property type="term" value="F:calmodulin binding"/>
    <property type="evidence" value="ECO:0007669"/>
    <property type="project" value="UniProtKB-KW"/>
</dbReference>
<organism evidence="17 18">
    <name type="scientific">Parthenolecanium corni</name>
    <dbReference type="NCBI Taxonomy" id="536013"/>
    <lineage>
        <taxon>Eukaryota</taxon>
        <taxon>Metazoa</taxon>
        <taxon>Ecdysozoa</taxon>
        <taxon>Arthropoda</taxon>
        <taxon>Hexapoda</taxon>
        <taxon>Insecta</taxon>
        <taxon>Pterygota</taxon>
        <taxon>Neoptera</taxon>
        <taxon>Paraneoptera</taxon>
        <taxon>Hemiptera</taxon>
        <taxon>Sternorrhyncha</taxon>
        <taxon>Coccoidea</taxon>
        <taxon>Coccidae</taxon>
        <taxon>Parthenolecanium</taxon>
    </lineage>
</organism>
<evidence type="ECO:0000313" key="17">
    <source>
        <dbReference type="EMBL" id="KAK7597866.1"/>
    </source>
</evidence>
<comment type="cofactor">
    <cofactor evidence="3">
        <name>FAD</name>
        <dbReference type="ChEBI" id="CHEBI:57692"/>
    </cofactor>
</comment>
<dbReference type="PANTHER" id="PTHR43410:SF1">
    <property type="entry name" value="NITRIC OXIDE SYNTHASE"/>
    <property type="match status" value="1"/>
</dbReference>
<reference evidence="17 18" key="1">
    <citation type="submission" date="2024-03" db="EMBL/GenBank/DDBJ databases">
        <title>Adaptation during the transition from Ophiocordyceps entomopathogen to insect associate is accompanied by gene loss and intensified selection.</title>
        <authorList>
            <person name="Ward C.M."/>
            <person name="Onetto C.A."/>
            <person name="Borneman A.R."/>
        </authorList>
    </citation>
    <scope>NUCLEOTIDE SEQUENCE [LARGE SCALE GENOMIC DNA]</scope>
    <source>
        <strain evidence="17">AWRI1</strain>
        <tissue evidence="17">Single Adult Female</tissue>
    </source>
</reference>
<dbReference type="InterPro" id="IPR023173">
    <property type="entry name" value="NADPH_Cyt_P450_Rdtase_alpha"/>
</dbReference>
<dbReference type="InterPro" id="IPR001709">
    <property type="entry name" value="Flavoprot_Pyr_Nucl_cyt_Rdtase"/>
</dbReference>
<dbReference type="InterPro" id="IPR044943">
    <property type="entry name" value="NOS_dom_1"/>
</dbReference>
<dbReference type="Pfam" id="PF02898">
    <property type="entry name" value="NO_synthase"/>
    <property type="match status" value="1"/>
</dbReference>
<dbReference type="FunFam" id="1.20.990.10:FF:000002">
    <property type="entry name" value="Nitric oxide synthase"/>
    <property type="match status" value="1"/>
</dbReference>
<evidence type="ECO:0000256" key="4">
    <source>
        <dbReference type="ARBA" id="ARBA00006267"/>
    </source>
</evidence>
<dbReference type="InterPro" id="IPR012144">
    <property type="entry name" value="NOS_euk"/>
</dbReference>
<dbReference type="InterPro" id="IPR008254">
    <property type="entry name" value="Flavodoxin/NO_synth"/>
</dbReference>
<dbReference type="GO" id="GO:1903522">
    <property type="term" value="P:regulation of blood circulation"/>
    <property type="evidence" value="ECO:0007669"/>
    <property type="project" value="UniProtKB-ARBA"/>
</dbReference>
<evidence type="ECO:0000256" key="13">
    <source>
        <dbReference type="ARBA" id="ARBA00023002"/>
    </source>
</evidence>
<evidence type="ECO:0000256" key="11">
    <source>
        <dbReference type="ARBA" id="ARBA00022857"/>
    </source>
</evidence>
<feature type="domain" description="Flavodoxin-like" evidence="15">
    <location>
        <begin position="341"/>
        <end position="528"/>
    </location>
</feature>
<comment type="cofactor">
    <cofactor evidence="1">
        <name>FMN</name>
        <dbReference type="ChEBI" id="CHEBI:58210"/>
    </cofactor>
</comment>
<evidence type="ECO:0000256" key="12">
    <source>
        <dbReference type="ARBA" id="ARBA00022860"/>
    </source>
</evidence>
<evidence type="ECO:0000256" key="10">
    <source>
        <dbReference type="ARBA" id="ARBA00022827"/>
    </source>
</evidence>
<dbReference type="Gene3D" id="3.40.50.360">
    <property type="match status" value="1"/>
</dbReference>
<comment type="similarity">
    <text evidence="4">Belongs to the NOS family.</text>
</comment>
<dbReference type="EC" id="1.14.13.39" evidence="5"/>
<evidence type="ECO:0000256" key="2">
    <source>
        <dbReference type="ARBA" id="ARBA00001970"/>
    </source>
</evidence>
<evidence type="ECO:0000259" key="15">
    <source>
        <dbReference type="PROSITE" id="PS50902"/>
    </source>
</evidence>
<dbReference type="PRINTS" id="PR00371">
    <property type="entry name" value="FPNCR"/>
</dbReference>
<keyword evidence="12" id="KW-0112">Calmodulin-binding</keyword>
<dbReference type="SUPFAM" id="SSF63380">
    <property type="entry name" value="Riboflavin synthase domain-like"/>
    <property type="match status" value="1"/>
</dbReference>
<dbReference type="GO" id="GO:0050661">
    <property type="term" value="F:NADP binding"/>
    <property type="evidence" value="ECO:0007669"/>
    <property type="project" value="InterPro"/>
</dbReference>
<dbReference type="FunFam" id="3.90.440.10:FF:000001">
    <property type="entry name" value="Endothelial nitric oxide synthase"/>
    <property type="match status" value="1"/>
</dbReference>
<dbReference type="InterPro" id="IPR001433">
    <property type="entry name" value="OxRdtase_FAD/NAD-bd"/>
</dbReference>
<proteinExistence type="inferred from homology"/>
<keyword evidence="14" id="KW-0408">Iron</keyword>
<dbReference type="EMBL" id="JBBCAQ010000017">
    <property type="protein sequence ID" value="KAK7597866.1"/>
    <property type="molecule type" value="Genomic_DNA"/>
</dbReference>
<dbReference type="GO" id="GO:0050660">
    <property type="term" value="F:flavin adenine dinucleotide binding"/>
    <property type="evidence" value="ECO:0007669"/>
    <property type="project" value="InterPro"/>
</dbReference>
<dbReference type="GO" id="GO:0020037">
    <property type="term" value="F:heme binding"/>
    <property type="evidence" value="ECO:0007669"/>
    <property type="project" value="InterPro"/>
</dbReference>
<dbReference type="InterPro" id="IPR003097">
    <property type="entry name" value="CysJ-like_FAD-binding"/>
</dbReference>
<dbReference type="InterPro" id="IPR039261">
    <property type="entry name" value="FNR_nucleotide-bd"/>
</dbReference>
<dbReference type="PROSITE" id="PS50902">
    <property type="entry name" value="FLAVODOXIN_LIKE"/>
    <property type="match status" value="1"/>
</dbReference>
<dbReference type="Gene3D" id="2.40.30.10">
    <property type="entry name" value="Translation factors"/>
    <property type="match status" value="1"/>
</dbReference>
<dbReference type="InterPro" id="IPR044944">
    <property type="entry name" value="NOS_dom_3"/>
</dbReference>
<dbReference type="Pfam" id="PF00258">
    <property type="entry name" value="Flavodoxin_1"/>
    <property type="match status" value="1"/>
</dbReference>
<dbReference type="InterPro" id="IPR004030">
    <property type="entry name" value="NOS_N"/>
</dbReference>
<keyword evidence="8" id="KW-0288">FMN</keyword>
<dbReference type="InterPro" id="IPR017938">
    <property type="entry name" value="Riboflavin_synthase-like_b-brl"/>
</dbReference>
<dbReference type="Gene3D" id="3.40.50.80">
    <property type="entry name" value="Nucleotide-binding domain of ferredoxin-NADP reductase (FNR) module"/>
    <property type="match status" value="1"/>
</dbReference>
<evidence type="ECO:0000256" key="9">
    <source>
        <dbReference type="ARBA" id="ARBA00022723"/>
    </source>
</evidence>
<dbReference type="SUPFAM" id="SSF56512">
    <property type="entry name" value="Nitric oxide (NO) synthase oxygenase domain"/>
    <property type="match status" value="1"/>
</dbReference>
<dbReference type="AlphaFoldDB" id="A0AAN9TP17"/>
<dbReference type="InterPro" id="IPR044940">
    <property type="entry name" value="NOS_dom_2"/>
</dbReference>
<feature type="domain" description="FAD-binding FR-type" evidence="16">
    <location>
        <begin position="580"/>
        <end position="825"/>
    </location>
</feature>
<dbReference type="SUPFAM" id="SSF52343">
    <property type="entry name" value="Ferredoxin reductase-like, C-terminal NADP-linked domain"/>
    <property type="match status" value="1"/>
</dbReference>
<accession>A0AAN9TP17</accession>
<dbReference type="Gene3D" id="3.90.340.10">
    <property type="entry name" value="Nitric Oxide Synthase, Chain A, domain 1"/>
    <property type="match status" value="1"/>
</dbReference>
<dbReference type="InterPro" id="IPR029039">
    <property type="entry name" value="Flavoprotein-like_sf"/>
</dbReference>
<keyword evidence="10" id="KW-0274">FAD</keyword>
<dbReference type="GO" id="GO:0010181">
    <property type="term" value="F:FMN binding"/>
    <property type="evidence" value="ECO:0007669"/>
    <property type="project" value="InterPro"/>
</dbReference>
<dbReference type="PANTHER" id="PTHR43410">
    <property type="entry name" value="NITRIC OXIDE SYNTHASE OXYGENASE"/>
    <property type="match status" value="1"/>
</dbReference>
<evidence type="ECO:0000256" key="14">
    <source>
        <dbReference type="ARBA" id="ARBA00023004"/>
    </source>
</evidence>
<evidence type="ECO:0000256" key="3">
    <source>
        <dbReference type="ARBA" id="ARBA00001974"/>
    </source>
</evidence>
<dbReference type="PIRSF" id="PIRSF000333">
    <property type="entry name" value="NOS"/>
    <property type="match status" value="1"/>
</dbReference>
<sequence length="1009" mass="115302">MRVPYFFQVFDCRSVTTTSNMFEALCNHIKYSTNKGNIRSAITIFAQRTDGRHDFRVWNPQLISYAGYRNADGSVIGDPANVEFTEVCMKLGWKSKGTDWDILPLVLQANGHDPDYFDIPPELILEVHFSHPTLKWFSDLGLRWYSVPVVSGMLFDCGGLHFTACPFNGWYMSTEIACRDLCDANRYNILEKVALKMGLDTSSNMSLWKDRALVEVNLAVLHSFQIQNITIMDHHTAAESFMKHYENEQRARNGCPADWVWIVPPFSSSITPVFHQEMTNYTLHPCYEYQEAAWKCHVWKKNQNTGKSNKIQRKFHFKQIARAVKFTSKLFGQALSKRIKATIVYATETGKSEMYAKKLGEIFSHAFHSQVVRMDEYDMSSIEHEAVLLVVTSTFGNGDPPENGHSFAQNLVTLKMDHEDLKNGTIKENAAFCSASFIKTNSVSEQQICEKNYNFRNSFDGGNFGPLSNVRFAVFALGSSAYPNFCYFGICVDNLLGELGGERLLRVTYGDEMCGQEPAFKKWAAEVFRVACETFCLDNEDTLVEIAQMLHDVQISASTIRFVEAKAEDTLSGLYRCHNRKISRAILHSRRNLHSDVKTDRATLLLELKTGEGCNYESGDHVGVFPCNRKELVDGIIKHLEEPNPDKSYELQLLKEKQSSTGVERIWMAHEKLPCCSFRTLLTRYMDITTPPTPNLLRFFATWATDPQDQKVLTQLSADNVKYEDWRHLKIPHLLEVFQEFPSIKPPTALLVSQLTPLQPRFYSISSSPIIFPNSIHLTVAVVTYRILDGKGALHYGVCSNYLQDMKEGEEIFYFVRSAPNFHLPSDVTKSLVLVGPGTGIAPFRSFWQHRAAQKKIKGINNLGKVTLFFGCRLKSLDLYREEKQKMLEENVLDEVHLALSREPDTSKAYVQDLMRNESDKLYRQIVCEGGHFYVCGDCKMAEDVCQTLRTIIQEQSGMTNVQMDNYLWRMREENRYHEDIFGITLRTAEVHTQSRETARIRMASESIP</sequence>
<evidence type="ECO:0000259" key="16">
    <source>
        <dbReference type="PROSITE" id="PS51384"/>
    </source>
</evidence>
<keyword evidence="7" id="KW-0285">Flavoprotein</keyword>
<dbReference type="InterPro" id="IPR001094">
    <property type="entry name" value="Flavdoxin-like"/>
</dbReference>
<dbReference type="GO" id="GO:0004517">
    <property type="term" value="F:nitric-oxide synthase activity"/>
    <property type="evidence" value="ECO:0007669"/>
    <property type="project" value="UniProtKB-EC"/>
</dbReference>
<dbReference type="GO" id="GO:0006809">
    <property type="term" value="P:nitric oxide biosynthetic process"/>
    <property type="evidence" value="ECO:0007669"/>
    <property type="project" value="InterPro"/>
</dbReference>